<dbReference type="Pfam" id="PF03184">
    <property type="entry name" value="DDE_1"/>
    <property type="match status" value="1"/>
</dbReference>
<dbReference type="WBParaSite" id="jg5270">
    <property type="protein sequence ID" value="jg5270"/>
    <property type="gene ID" value="jg5270"/>
</dbReference>
<accession>A0A915EH28</accession>
<proteinExistence type="predicted"/>
<name>A0A915EH28_9BILA</name>
<keyword evidence="2" id="KW-1185">Reference proteome</keyword>
<evidence type="ECO:0000313" key="3">
    <source>
        <dbReference type="WBParaSite" id="jg5270"/>
    </source>
</evidence>
<reference evidence="3" key="1">
    <citation type="submission" date="2022-11" db="UniProtKB">
        <authorList>
            <consortium name="WormBaseParasite"/>
        </authorList>
    </citation>
    <scope>IDENTIFICATION</scope>
</reference>
<dbReference type="GO" id="GO:0003676">
    <property type="term" value="F:nucleic acid binding"/>
    <property type="evidence" value="ECO:0007669"/>
    <property type="project" value="InterPro"/>
</dbReference>
<dbReference type="Proteomes" id="UP000887574">
    <property type="component" value="Unplaced"/>
</dbReference>
<organism evidence="2 3">
    <name type="scientific">Ditylenchus dipsaci</name>
    <dbReference type="NCBI Taxonomy" id="166011"/>
    <lineage>
        <taxon>Eukaryota</taxon>
        <taxon>Metazoa</taxon>
        <taxon>Ecdysozoa</taxon>
        <taxon>Nematoda</taxon>
        <taxon>Chromadorea</taxon>
        <taxon>Rhabditida</taxon>
        <taxon>Tylenchina</taxon>
        <taxon>Tylenchomorpha</taxon>
        <taxon>Sphaerularioidea</taxon>
        <taxon>Anguinidae</taxon>
        <taxon>Anguininae</taxon>
        <taxon>Ditylenchus</taxon>
    </lineage>
</organism>
<sequence>MDQGIIQNLKVHYRRHLLRDRIKAIETKSNILFNLLNALHFLRKSWGDVKPETIANCFRRAAFKIDDMPLVEEESESVDELLLAWARLQDLDGIDGAAEMFDYMHVDDEVVTDGAQTLEDIVEDVTANNNQLADSESMDIQEEDADPEEPPITILDALKAMEIVRHYTEKNFADPAILKHINICSCESSDYCNFKLWPNQHNDFDTDDNLVDEDVSSNSRRQAPIQTSAASTPSVVATMLMFLLISVIL</sequence>
<dbReference type="AlphaFoldDB" id="A0A915EH28"/>
<dbReference type="InterPro" id="IPR004875">
    <property type="entry name" value="DDE_SF_endonuclease_dom"/>
</dbReference>
<feature type="domain" description="DDE-1" evidence="1">
    <location>
        <begin position="1"/>
        <end position="58"/>
    </location>
</feature>
<evidence type="ECO:0000313" key="2">
    <source>
        <dbReference type="Proteomes" id="UP000887574"/>
    </source>
</evidence>
<evidence type="ECO:0000259" key="1">
    <source>
        <dbReference type="Pfam" id="PF03184"/>
    </source>
</evidence>
<protein>
    <submittedName>
        <fullName evidence="3">DDE-1 domain-containing protein</fullName>
    </submittedName>
</protein>